<feature type="transmembrane region" description="Helical" evidence="1">
    <location>
        <begin position="36"/>
        <end position="54"/>
    </location>
</feature>
<dbReference type="EMBL" id="QUAE01000008">
    <property type="protein sequence ID" value="REJ09054.1"/>
    <property type="molecule type" value="Genomic_DNA"/>
</dbReference>
<name>A0A3E0J8G7_9BACI</name>
<accession>A0A3E0J8G7</accession>
<sequence length="72" mass="8088">MKAFRIFIAVCGVMAIIWMTVSLFHEGFNPSSQTNALIIGALFLLLGVEIGWMIKRNTRHFTSSLLSFKSHS</sequence>
<evidence type="ECO:0000313" key="3">
    <source>
        <dbReference type="Proteomes" id="UP000256305"/>
    </source>
</evidence>
<proteinExistence type="predicted"/>
<keyword evidence="1" id="KW-0472">Membrane</keyword>
<evidence type="ECO:0000256" key="1">
    <source>
        <dbReference type="SAM" id="Phobius"/>
    </source>
</evidence>
<keyword evidence="1" id="KW-0812">Transmembrane</keyword>
<gene>
    <name evidence="2" type="ORF">DYE48_11795</name>
</gene>
<dbReference type="RefSeq" id="WP_115823809.1">
    <property type="nucleotide sequence ID" value="NZ_QUAE01000008.1"/>
</dbReference>
<dbReference type="Proteomes" id="UP000256305">
    <property type="component" value="Unassembled WGS sequence"/>
</dbReference>
<reference evidence="2 3" key="1">
    <citation type="submission" date="2018-08" db="EMBL/GenBank/DDBJ databases">
        <title>Genome sequence of Halobacillus trueperi KCTC 3686.</title>
        <authorList>
            <person name="Cho K.H."/>
            <person name="Kwak M.-J."/>
            <person name="Kim B.-Y."/>
            <person name="Chun J."/>
        </authorList>
    </citation>
    <scope>NUCLEOTIDE SEQUENCE [LARGE SCALE GENOMIC DNA]</scope>
    <source>
        <strain evidence="2 3">KCTC 3686</strain>
    </source>
</reference>
<keyword evidence="1" id="KW-1133">Transmembrane helix</keyword>
<comment type="caution">
    <text evidence="2">The sequence shown here is derived from an EMBL/GenBank/DDBJ whole genome shotgun (WGS) entry which is preliminary data.</text>
</comment>
<keyword evidence="3" id="KW-1185">Reference proteome</keyword>
<dbReference type="AlphaFoldDB" id="A0A3E0J8G7"/>
<evidence type="ECO:0000313" key="2">
    <source>
        <dbReference type="EMBL" id="REJ09054.1"/>
    </source>
</evidence>
<feature type="transmembrane region" description="Helical" evidence="1">
    <location>
        <begin position="7"/>
        <end position="24"/>
    </location>
</feature>
<organism evidence="2 3">
    <name type="scientific">Halobacillus trueperi</name>
    <dbReference type="NCBI Taxonomy" id="156205"/>
    <lineage>
        <taxon>Bacteria</taxon>
        <taxon>Bacillati</taxon>
        <taxon>Bacillota</taxon>
        <taxon>Bacilli</taxon>
        <taxon>Bacillales</taxon>
        <taxon>Bacillaceae</taxon>
        <taxon>Halobacillus</taxon>
    </lineage>
</organism>
<protein>
    <submittedName>
        <fullName evidence="2">Uncharacterized protein</fullName>
    </submittedName>
</protein>